<dbReference type="InterPro" id="IPR038713">
    <property type="entry name" value="Terminase_Gp1_N_sf"/>
</dbReference>
<protein>
    <submittedName>
        <fullName evidence="3">Terminase small subunit</fullName>
    </submittedName>
</protein>
<dbReference type="InterPro" id="IPR005335">
    <property type="entry name" value="Terminase_ssu"/>
</dbReference>
<dbReference type="EMBL" id="CP133006">
    <property type="protein sequence ID" value="WZG10411.1"/>
    <property type="molecule type" value="Genomic_DNA"/>
</dbReference>
<dbReference type="Pfam" id="PF03592">
    <property type="entry name" value="Terminase_2"/>
    <property type="match status" value="1"/>
</dbReference>
<dbReference type="PANTHER" id="PTHR41328:SF2">
    <property type="entry name" value="TERMINASE SMALL SUBUNIT"/>
    <property type="match status" value="1"/>
</dbReference>
<gene>
    <name evidence="3" type="ORF">SHJJP9002_002429</name>
</gene>
<organism evidence="3 4">
    <name type="scientific">Staphylococcus casei</name>
    <dbReference type="NCBI Taxonomy" id="201828"/>
    <lineage>
        <taxon>Bacteria</taxon>
        <taxon>Bacillati</taxon>
        <taxon>Bacillota</taxon>
        <taxon>Bacilli</taxon>
        <taxon>Bacillales</taxon>
        <taxon>Staphylococcaceae</taxon>
        <taxon>Staphylococcus</taxon>
    </lineage>
</organism>
<dbReference type="Gene3D" id="6.10.140.2160">
    <property type="match status" value="1"/>
</dbReference>
<keyword evidence="1" id="KW-1188">Viral release from host cell</keyword>
<evidence type="ECO:0000256" key="2">
    <source>
        <dbReference type="ARBA" id="ARBA00023219"/>
    </source>
</evidence>
<proteinExistence type="predicted"/>
<evidence type="ECO:0000313" key="3">
    <source>
        <dbReference type="EMBL" id="WZG10411.1"/>
    </source>
</evidence>
<keyword evidence="2" id="KW-0231">Viral genome packaging</keyword>
<dbReference type="RefSeq" id="WP_341636570.1">
    <property type="nucleotide sequence ID" value="NZ_CP133006.1"/>
</dbReference>
<evidence type="ECO:0000256" key="1">
    <source>
        <dbReference type="ARBA" id="ARBA00022612"/>
    </source>
</evidence>
<dbReference type="Gene3D" id="1.10.10.1400">
    <property type="entry name" value="Terminase, small subunit, N-terminal DNA-binding domain, HTH motif"/>
    <property type="match status" value="1"/>
</dbReference>
<keyword evidence="4" id="KW-1185">Reference proteome</keyword>
<evidence type="ECO:0000313" key="4">
    <source>
        <dbReference type="Proteomes" id="UP001468345"/>
    </source>
</evidence>
<dbReference type="Proteomes" id="UP001468345">
    <property type="component" value="Chromosome"/>
</dbReference>
<reference evidence="3 4" key="1">
    <citation type="journal article" date="2024" name="ISME J.">
        <title>Staphylococcus epidermidis bacteriocin A37 kills natural competitors with a unique mechanism of action.</title>
        <authorList>
            <person name="Puls J.S."/>
            <person name="Winnerling B."/>
            <person name="Power J.J."/>
            <person name="Kruger A.M."/>
            <person name="Brajtenbach D."/>
            <person name="Johnson M."/>
            <person name="Bilici K."/>
            <person name="Camus L."/>
            <person name="Fliesswasser T."/>
            <person name="Schneider T."/>
            <person name="Sahl H.G."/>
            <person name="Ghosal D."/>
            <person name="Kubitscheck U."/>
            <person name="Heilbronner S."/>
            <person name="Grein F."/>
        </authorList>
    </citation>
    <scope>NUCLEOTIDE SEQUENCE [LARGE SCALE GENOMIC DNA]</scope>
    <source>
        <strain evidence="3 4">SCK7</strain>
    </source>
</reference>
<dbReference type="InterPro" id="IPR052404">
    <property type="entry name" value="SPP1-like_terminase"/>
</dbReference>
<accession>A0ABZ2WEF3</accession>
<dbReference type="PANTHER" id="PTHR41328">
    <property type="entry name" value="TERMINASE SMALL SUBUNIT-RELATED"/>
    <property type="match status" value="1"/>
</dbReference>
<sequence>MSELNPRQEKFVHEYIKTLNVTQSAIKAGYSPQSAHVQGSRLLKNDKVSKYIKEQKEEYMDESVLTAKELLHILTNAATGDETETKEVVVKQGEFVENPDTGRKMLVYSERVEMVEVPIKASDRLKARDLLGKYHKIFTDKVDINAPIPLFIDTIGSSFEEQQEAFKKIGEKYPNSTMIIDDV</sequence>
<name>A0ABZ2WEF3_9STAP</name>